<keyword evidence="11" id="KW-1185">Reference proteome</keyword>
<evidence type="ECO:0000256" key="4">
    <source>
        <dbReference type="ARBA" id="ARBA00022840"/>
    </source>
</evidence>
<reference evidence="10 11" key="1">
    <citation type="journal article" date="2016" name="Int. J. Syst. Evol. Microbiol.">
        <title>Desulfotomaculum ferrireducens sp. nov., a moderately thermophilic sulfate-reducing and dissimilatory Fe(III)-reducing bacterium isolated from compost.</title>
        <authorList>
            <person name="Yang G."/>
            <person name="Guo J."/>
            <person name="Zhuang L."/>
            <person name="Yuan Y."/>
            <person name="Zhou S."/>
        </authorList>
    </citation>
    <scope>NUCLEOTIDE SEQUENCE [LARGE SCALE GENOMIC DNA]</scope>
    <source>
        <strain evidence="10 11">GSS09</strain>
    </source>
</reference>
<keyword evidence="2 7" id="KW-0436">Ligase</keyword>
<dbReference type="InterPro" id="IPR002586">
    <property type="entry name" value="CobQ/CobB/MinD/ParA_Nub-bd_dom"/>
</dbReference>
<accession>A0A1S6IZ79</accession>
<keyword evidence="4 7" id="KW-0067">ATP-binding</keyword>
<evidence type="ECO:0000256" key="5">
    <source>
        <dbReference type="ARBA" id="ARBA00022842"/>
    </source>
</evidence>
<evidence type="ECO:0000256" key="1">
    <source>
        <dbReference type="ARBA" id="ARBA00001946"/>
    </source>
</evidence>
<keyword evidence="3 7" id="KW-0547">Nucleotide-binding</keyword>
<protein>
    <recommendedName>
        <fullName evidence="7">Cobyrinate a,c-diamide synthase</fullName>
        <ecNumber evidence="7">6.3.5.11</ecNumber>
    </recommendedName>
    <alternativeName>
        <fullName evidence="7">Cobyrinic acid a,c-diamide synthetase</fullName>
    </alternativeName>
</protein>
<evidence type="ECO:0000259" key="9">
    <source>
        <dbReference type="Pfam" id="PF07685"/>
    </source>
</evidence>
<comment type="cofactor">
    <cofactor evidence="1 7">
        <name>Mg(2+)</name>
        <dbReference type="ChEBI" id="CHEBI:18420"/>
    </cofactor>
</comment>
<feature type="site" description="Increases nucleophilicity of active site Cys" evidence="7">
    <location>
        <position position="435"/>
    </location>
</feature>
<dbReference type="Proteomes" id="UP000189464">
    <property type="component" value="Chromosome"/>
</dbReference>
<dbReference type="InterPro" id="IPR029062">
    <property type="entry name" value="Class_I_gatase-like"/>
</dbReference>
<evidence type="ECO:0000313" key="10">
    <source>
        <dbReference type="EMBL" id="AQS60080.1"/>
    </source>
</evidence>
<dbReference type="HAMAP" id="MF_00027">
    <property type="entry name" value="CobB_CbiA"/>
    <property type="match status" value="1"/>
</dbReference>
<dbReference type="Pfam" id="PF01656">
    <property type="entry name" value="CbiA"/>
    <property type="match status" value="1"/>
</dbReference>
<dbReference type="SUPFAM" id="SSF52540">
    <property type="entry name" value="P-loop containing nucleoside triphosphate hydrolases"/>
    <property type="match status" value="1"/>
</dbReference>
<dbReference type="Pfam" id="PF07685">
    <property type="entry name" value="GATase_3"/>
    <property type="match status" value="1"/>
</dbReference>
<dbReference type="EMBL" id="CP019698">
    <property type="protein sequence ID" value="AQS60080.1"/>
    <property type="molecule type" value="Genomic_DNA"/>
</dbReference>
<gene>
    <name evidence="7" type="primary">cbiA</name>
    <name evidence="10" type="ORF">B0537_13960</name>
</gene>
<dbReference type="PANTHER" id="PTHR43873:SF1">
    <property type="entry name" value="COBYRINATE A,C-DIAMIDE SYNTHASE"/>
    <property type="match status" value="1"/>
</dbReference>
<dbReference type="InterPro" id="IPR011698">
    <property type="entry name" value="GATase_3"/>
</dbReference>
<feature type="active site" description="Nucleophile" evidence="7">
    <location>
        <position position="332"/>
    </location>
</feature>
<dbReference type="GO" id="GO:0042242">
    <property type="term" value="F:cobyrinic acid a,c-diamide synthase activity"/>
    <property type="evidence" value="ECO:0007669"/>
    <property type="project" value="UniProtKB-UniRule"/>
</dbReference>
<evidence type="ECO:0000256" key="3">
    <source>
        <dbReference type="ARBA" id="ARBA00022741"/>
    </source>
</evidence>
<dbReference type="CDD" id="cd05388">
    <property type="entry name" value="CobB_N"/>
    <property type="match status" value="1"/>
</dbReference>
<keyword evidence="5 7" id="KW-0460">Magnesium</keyword>
<comment type="function">
    <text evidence="7">Catalyzes the ATP-dependent amidation of the two carboxylate groups at positions a and c of cobyrinate, using either L-glutamine or ammonia as the nitrogen source.</text>
</comment>
<dbReference type="GO" id="GO:0009236">
    <property type="term" value="P:cobalamin biosynthetic process"/>
    <property type="evidence" value="ECO:0007669"/>
    <property type="project" value="UniProtKB-UniRule"/>
</dbReference>
<evidence type="ECO:0000313" key="11">
    <source>
        <dbReference type="Proteomes" id="UP000189464"/>
    </source>
</evidence>
<dbReference type="NCBIfam" id="TIGR00379">
    <property type="entry name" value="cobB"/>
    <property type="match status" value="1"/>
</dbReference>
<dbReference type="RefSeq" id="WP_077715121.1">
    <property type="nucleotide sequence ID" value="NZ_CP019698.1"/>
</dbReference>
<comment type="catalytic activity">
    <reaction evidence="7">
        <text>cob(II)yrinate + 2 L-glutamine + 2 ATP + 2 H2O = cob(II)yrinate a,c diamide + 2 L-glutamate + 2 ADP + 2 phosphate + 2 H(+)</text>
        <dbReference type="Rhea" id="RHEA:26289"/>
        <dbReference type="ChEBI" id="CHEBI:15377"/>
        <dbReference type="ChEBI" id="CHEBI:15378"/>
        <dbReference type="ChEBI" id="CHEBI:29985"/>
        <dbReference type="ChEBI" id="CHEBI:30616"/>
        <dbReference type="ChEBI" id="CHEBI:43474"/>
        <dbReference type="ChEBI" id="CHEBI:58359"/>
        <dbReference type="ChEBI" id="CHEBI:58537"/>
        <dbReference type="ChEBI" id="CHEBI:58894"/>
        <dbReference type="ChEBI" id="CHEBI:456216"/>
        <dbReference type="EC" id="6.3.5.11"/>
    </reaction>
</comment>
<dbReference type="SUPFAM" id="SSF52317">
    <property type="entry name" value="Class I glutamine amidotransferase-like"/>
    <property type="match status" value="1"/>
</dbReference>
<dbReference type="KEGG" id="dfg:B0537_13960"/>
<feature type="domain" description="CobB/CobQ-like glutamine amidotransferase" evidence="9">
    <location>
        <begin position="250"/>
        <end position="439"/>
    </location>
</feature>
<dbReference type="EC" id="6.3.5.11" evidence="7"/>
<feature type="domain" description="CobQ/CobB/MinD/ParA nucleotide binding" evidence="8">
    <location>
        <begin position="6"/>
        <end position="185"/>
    </location>
</feature>
<comment type="miscellaneous">
    <text evidence="7">The a and c carboxylates of cobyrinate are activated for nucleophilic attack via formation of a phosphorylated intermediate by ATP. CbiA catalyzes first the amidation of the c-carboxylate, and then that of the a-carboxylate.</text>
</comment>
<proteinExistence type="inferred from homology"/>
<keyword evidence="6 7" id="KW-0315">Glutamine amidotransferase</keyword>
<dbReference type="AlphaFoldDB" id="A0A1S6IZ79"/>
<dbReference type="InterPro" id="IPR027417">
    <property type="entry name" value="P-loop_NTPase"/>
</dbReference>
<comment type="similarity">
    <text evidence="7">Belongs to the CobB/CbiA family.</text>
</comment>
<dbReference type="NCBIfam" id="NF002204">
    <property type="entry name" value="PRK01077.1"/>
    <property type="match status" value="1"/>
</dbReference>
<evidence type="ECO:0000256" key="6">
    <source>
        <dbReference type="ARBA" id="ARBA00022962"/>
    </source>
</evidence>
<dbReference type="GO" id="GO:0005524">
    <property type="term" value="F:ATP binding"/>
    <property type="evidence" value="ECO:0007669"/>
    <property type="project" value="UniProtKB-UniRule"/>
</dbReference>
<dbReference type="STRING" id="1833852.B0537_13960"/>
<dbReference type="Gene3D" id="3.40.50.300">
    <property type="entry name" value="P-loop containing nucleotide triphosphate hydrolases"/>
    <property type="match status" value="2"/>
</dbReference>
<evidence type="ECO:0000259" key="8">
    <source>
        <dbReference type="Pfam" id="PF01656"/>
    </source>
</evidence>
<dbReference type="Gene3D" id="3.40.50.880">
    <property type="match status" value="1"/>
</dbReference>
<dbReference type="OrthoDB" id="9764035at2"/>
<sequence length="466" mass="50149">MKIPRIVIAGTHSGVGKTTLTLGLLAALRRRNLAVQPFKVGPDYIDPGLHQVAAGRVSHNLDSWLGTATAVQQLFLKHAQSSDLALVEGVMGLFDGAKGQGEMGSTAQVAKLLQAPVVLIFSAKGLARSAAALVHGYRTFDPSVRIGGVIANGISSERHREFIRQTVEEEVGLPLLGAIEKNKAIVMPERQLGLLPATENQALGQVLNQLADLVEEQVDLTAIIQLARSAPTINAGPEAAGVKDFTGVHLAVAMDEAFHFYYQDSLDYLTELGVTLHFFSPLRDGKLPVNCHGIYIGGGFPEEFLPTLAANQSLKESLWQAYHRGVPIYAECGGLMYLCRSICSLTGTEFVGVGLVPGRVRMGQRLAALGYVKATIQRPCLLGQAGEELKGHEFHWSSISGLPEETALYQLVGGRGVPGRPDGYVRANLAASYVHLHFRYQPQVARNFLTACVEYKKSGRSSHGQG</sequence>
<comment type="pathway">
    <text evidence="7">Cofactor biosynthesis; adenosylcobalamin biosynthesis; cob(II)yrinate a,c-diamide from sirohydrochlorin (anaerobic route): step 10/10.</text>
</comment>
<name>A0A1S6IZ79_9FIRM</name>
<evidence type="ECO:0000256" key="7">
    <source>
        <dbReference type="HAMAP-Rule" id="MF_00027"/>
    </source>
</evidence>
<comment type="domain">
    <text evidence="7">Comprises of two domains. The C-terminal domain contains the binding site for glutamine and catalyzes the hydrolysis of this substrate to glutamate and ammonia. The N-terminal domain is anticipated to bind ATP and cobyrinate and catalyzes the ultimate synthesis of the diamide product. The ammonia produced via the glutaminase domain is probably translocated to the adjacent domain via a molecular tunnel, where it reacts with an activated intermediate.</text>
</comment>
<dbReference type="UniPathway" id="UPA00148">
    <property type="reaction ID" value="UER00231"/>
</dbReference>
<dbReference type="PANTHER" id="PTHR43873">
    <property type="entry name" value="COBYRINATE A,C-DIAMIDE SYNTHASE"/>
    <property type="match status" value="1"/>
</dbReference>
<evidence type="ECO:0000256" key="2">
    <source>
        <dbReference type="ARBA" id="ARBA00022598"/>
    </source>
</evidence>
<dbReference type="CDD" id="cd03130">
    <property type="entry name" value="GATase1_CobB"/>
    <property type="match status" value="1"/>
</dbReference>
<keyword evidence="7" id="KW-0169">Cobalamin biosynthesis</keyword>
<organism evidence="10 11">
    <name type="scientific">Desulforamulus ferrireducens</name>
    <dbReference type="NCBI Taxonomy" id="1833852"/>
    <lineage>
        <taxon>Bacteria</taxon>
        <taxon>Bacillati</taxon>
        <taxon>Bacillota</taxon>
        <taxon>Clostridia</taxon>
        <taxon>Eubacteriales</taxon>
        <taxon>Peptococcaceae</taxon>
        <taxon>Desulforamulus</taxon>
    </lineage>
</organism>
<dbReference type="InterPro" id="IPR004484">
    <property type="entry name" value="CbiA/CobB_synth"/>
</dbReference>
<dbReference type="PROSITE" id="PS51274">
    <property type="entry name" value="GATASE_COBBQ"/>
    <property type="match status" value="1"/>
</dbReference>